<evidence type="ECO:0000313" key="2">
    <source>
        <dbReference type="EMBL" id="PJZ91132.1"/>
    </source>
</evidence>
<sequence>MKLSADPSVGNLRLLDFRDTVGAGLSSEKSFFPALDSKWKATVLELFPGGAWLGIAGKKLQAQTDHPLFSGEILTLVVKSGRKGIELKILEREVSAFDSPVSKLETMDSGIQELAEKMSGFESKDVSPETAIFKVLKSYYPFLEWSAELPYFRWEVKDGNAEGILDSSKEEKKFLFRIQTEKTGKTLVLFLWKEISGEDLLIHATFDNYKMYLHACQNAETFKRILTESSVQYKGYNLSYKPSVTRKEWNA</sequence>
<comment type="caution">
    <text evidence="2">The sequence shown here is derived from an EMBL/GenBank/DDBJ whole genome shotgun (WGS) entry which is preliminary data.</text>
</comment>
<evidence type="ECO:0000313" key="1">
    <source>
        <dbReference type="EMBL" id="MDV6236990.1"/>
    </source>
</evidence>
<proteinExistence type="predicted"/>
<gene>
    <name evidence="1" type="ORF">CH379_015270</name>
    <name evidence="2" type="ORF">CH379_20365</name>
</gene>
<evidence type="ECO:0000313" key="3">
    <source>
        <dbReference type="Proteomes" id="UP000232122"/>
    </source>
</evidence>
<dbReference type="EMBL" id="NPEF01000367">
    <property type="protein sequence ID" value="PJZ91132.1"/>
    <property type="molecule type" value="Genomic_DNA"/>
</dbReference>
<protein>
    <submittedName>
        <fullName evidence="2">Uncharacterized protein</fullName>
    </submittedName>
</protein>
<dbReference type="Proteomes" id="UP000232122">
    <property type="component" value="Unassembled WGS sequence"/>
</dbReference>
<reference evidence="2" key="1">
    <citation type="submission" date="2017-07" db="EMBL/GenBank/DDBJ databases">
        <title>Leptospira spp. isolated from tropical soils.</title>
        <authorList>
            <person name="Thibeaux R."/>
            <person name="Iraola G."/>
            <person name="Ferres I."/>
            <person name="Bierque E."/>
            <person name="Girault D."/>
            <person name="Soupe-Gilbert M.-E."/>
            <person name="Picardeau M."/>
            <person name="Goarant C."/>
        </authorList>
    </citation>
    <scope>NUCLEOTIDE SEQUENCE [LARGE SCALE GENOMIC DNA]</scope>
    <source>
        <strain evidence="2">ATI7-C-A5</strain>
    </source>
</reference>
<dbReference type="OrthoDB" id="341838at2"/>
<reference evidence="1 3" key="2">
    <citation type="journal article" date="2018" name="Microb. Genom.">
        <title>Deciphering the unexplored Leptospira diversity from soils uncovers genomic evolution to virulence.</title>
        <authorList>
            <person name="Thibeaux R."/>
            <person name="Iraola G."/>
            <person name="Ferres I."/>
            <person name="Bierque E."/>
            <person name="Girault D."/>
            <person name="Soupe-Gilbert M.E."/>
            <person name="Picardeau M."/>
            <person name="Goarant C."/>
        </authorList>
    </citation>
    <scope>NUCLEOTIDE SEQUENCE [LARGE SCALE GENOMIC DNA]</scope>
    <source>
        <strain evidence="1 3">ATI7-C-A5</strain>
    </source>
</reference>
<dbReference type="AlphaFoldDB" id="A0A2N0B3L2"/>
<keyword evidence="3" id="KW-1185">Reference proteome</keyword>
<name>A0A2N0B3L2_9LEPT</name>
<dbReference type="EMBL" id="NPEF02000018">
    <property type="protein sequence ID" value="MDV6236990.1"/>
    <property type="molecule type" value="Genomic_DNA"/>
</dbReference>
<accession>A0A2N0B3L2</accession>
<organism evidence="2">
    <name type="scientific">Leptospira ellisii</name>
    <dbReference type="NCBI Taxonomy" id="2023197"/>
    <lineage>
        <taxon>Bacteria</taxon>
        <taxon>Pseudomonadati</taxon>
        <taxon>Spirochaetota</taxon>
        <taxon>Spirochaetia</taxon>
        <taxon>Leptospirales</taxon>
        <taxon>Leptospiraceae</taxon>
        <taxon>Leptospira</taxon>
    </lineage>
</organism>
<accession>A0A2N0BGY0</accession>
<dbReference type="RefSeq" id="WP_100748057.1">
    <property type="nucleotide sequence ID" value="NZ_NPEF02000018.1"/>
</dbReference>
<reference evidence="1" key="3">
    <citation type="submission" date="2023-10" db="EMBL/GenBank/DDBJ databases">
        <authorList>
            <person name="Picardeau M."/>
            <person name="Thibeaux R."/>
        </authorList>
    </citation>
    <scope>NUCLEOTIDE SEQUENCE</scope>
    <source>
        <strain evidence="1">ATI7-C-A5</strain>
    </source>
</reference>